<gene>
    <name evidence="1" type="ORF">BDM02DRAFT_1433757</name>
</gene>
<sequence>MWYKKHFLLPPHTIPPLSVMSATIDPLEDCIWSVEAHRFDNIAVKCVFKCRNPGYKTYSKLHKHYLDVHKICLHRVARLDPDNEDDFRRQITSFFVPITRGQVTSQESWRGYTPSRVNQPQAVGLSPQTAGPSRLRGYQAPFRSTHANLGQDSLSNSPSWYAIPIPTANPHRNHSAGLRPPVWSEVSPFRSPAVYPTTRHQPYPQPRPRQQGSHAGHSSVCGQGRGKGRGIYSTAINRGLQTQNTPSQGNCLEPIIPTARPYDGILVELPRHASTDPRYSPSRQAVTEISIPAQWTPAQRYPTDTMVSGNFRRPATAQEHISPVNHTRKSEGVTPVSPIRSTQLQRQQLQAIVTGSCGPATYLPTPPMGTNSLPDGSPRCPLPEPERSPRQINQKRRSKLLTPPIAGTPSRYATQQLVSHPYLRPANGSTTSQLAQQVCENRQREELMPVTRSATPRAAAITLQAQAKQRASREVNDVQRIGESSATWRGSGLSEPRGSVRTQKSSQPAVSGPGERPQTASESTPPVLMVQESNQEPAPTQRRNSDKCHPTKAVGEEGDASREEGSAQDLFSGISWEGWGLIKTCDGIYLPETFGPFPHPFEDLTDQL</sequence>
<organism evidence="1 2">
    <name type="scientific">Thelephora ganbajun</name>
    <name type="common">Ganba fungus</name>
    <dbReference type="NCBI Taxonomy" id="370292"/>
    <lineage>
        <taxon>Eukaryota</taxon>
        <taxon>Fungi</taxon>
        <taxon>Dikarya</taxon>
        <taxon>Basidiomycota</taxon>
        <taxon>Agaricomycotina</taxon>
        <taxon>Agaricomycetes</taxon>
        <taxon>Thelephorales</taxon>
        <taxon>Thelephoraceae</taxon>
        <taxon>Thelephora</taxon>
    </lineage>
</organism>
<protein>
    <submittedName>
        <fullName evidence="1">Uncharacterized protein</fullName>
    </submittedName>
</protein>
<proteinExistence type="predicted"/>
<name>A0ACB6ZKX3_THEGA</name>
<comment type="caution">
    <text evidence="1">The sequence shown here is derived from an EMBL/GenBank/DDBJ whole genome shotgun (WGS) entry which is preliminary data.</text>
</comment>
<dbReference type="Proteomes" id="UP000886501">
    <property type="component" value="Unassembled WGS sequence"/>
</dbReference>
<evidence type="ECO:0000313" key="1">
    <source>
        <dbReference type="EMBL" id="KAF9650425.1"/>
    </source>
</evidence>
<reference evidence="1" key="2">
    <citation type="journal article" date="2020" name="Nat. Commun.">
        <title>Large-scale genome sequencing of mycorrhizal fungi provides insights into the early evolution of symbiotic traits.</title>
        <authorList>
            <person name="Miyauchi S."/>
            <person name="Kiss E."/>
            <person name="Kuo A."/>
            <person name="Drula E."/>
            <person name="Kohler A."/>
            <person name="Sanchez-Garcia M."/>
            <person name="Morin E."/>
            <person name="Andreopoulos B."/>
            <person name="Barry K.W."/>
            <person name="Bonito G."/>
            <person name="Buee M."/>
            <person name="Carver A."/>
            <person name="Chen C."/>
            <person name="Cichocki N."/>
            <person name="Clum A."/>
            <person name="Culley D."/>
            <person name="Crous P.W."/>
            <person name="Fauchery L."/>
            <person name="Girlanda M."/>
            <person name="Hayes R.D."/>
            <person name="Keri Z."/>
            <person name="LaButti K."/>
            <person name="Lipzen A."/>
            <person name="Lombard V."/>
            <person name="Magnuson J."/>
            <person name="Maillard F."/>
            <person name="Murat C."/>
            <person name="Nolan M."/>
            <person name="Ohm R.A."/>
            <person name="Pangilinan J."/>
            <person name="Pereira M.F."/>
            <person name="Perotto S."/>
            <person name="Peter M."/>
            <person name="Pfister S."/>
            <person name="Riley R."/>
            <person name="Sitrit Y."/>
            <person name="Stielow J.B."/>
            <person name="Szollosi G."/>
            <person name="Zifcakova L."/>
            <person name="Stursova M."/>
            <person name="Spatafora J.W."/>
            <person name="Tedersoo L."/>
            <person name="Vaario L.M."/>
            <person name="Yamada A."/>
            <person name="Yan M."/>
            <person name="Wang P."/>
            <person name="Xu J."/>
            <person name="Bruns T."/>
            <person name="Baldrian P."/>
            <person name="Vilgalys R."/>
            <person name="Dunand C."/>
            <person name="Henrissat B."/>
            <person name="Grigoriev I.V."/>
            <person name="Hibbett D."/>
            <person name="Nagy L.G."/>
            <person name="Martin F.M."/>
        </authorList>
    </citation>
    <scope>NUCLEOTIDE SEQUENCE</scope>
    <source>
        <strain evidence="1">P2</strain>
    </source>
</reference>
<evidence type="ECO:0000313" key="2">
    <source>
        <dbReference type="Proteomes" id="UP000886501"/>
    </source>
</evidence>
<accession>A0ACB6ZKX3</accession>
<keyword evidence="2" id="KW-1185">Reference proteome</keyword>
<reference evidence="1" key="1">
    <citation type="submission" date="2019-10" db="EMBL/GenBank/DDBJ databases">
        <authorList>
            <consortium name="DOE Joint Genome Institute"/>
            <person name="Kuo A."/>
            <person name="Miyauchi S."/>
            <person name="Kiss E."/>
            <person name="Drula E."/>
            <person name="Kohler A."/>
            <person name="Sanchez-Garcia M."/>
            <person name="Andreopoulos B."/>
            <person name="Barry K.W."/>
            <person name="Bonito G."/>
            <person name="Buee M."/>
            <person name="Carver A."/>
            <person name="Chen C."/>
            <person name="Cichocki N."/>
            <person name="Clum A."/>
            <person name="Culley D."/>
            <person name="Crous P.W."/>
            <person name="Fauchery L."/>
            <person name="Girlanda M."/>
            <person name="Hayes R."/>
            <person name="Keri Z."/>
            <person name="Labutti K."/>
            <person name="Lipzen A."/>
            <person name="Lombard V."/>
            <person name="Magnuson J."/>
            <person name="Maillard F."/>
            <person name="Morin E."/>
            <person name="Murat C."/>
            <person name="Nolan M."/>
            <person name="Ohm R."/>
            <person name="Pangilinan J."/>
            <person name="Pereira M."/>
            <person name="Perotto S."/>
            <person name="Peter M."/>
            <person name="Riley R."/>
            <person name="Sitrit Y."/>
            <person name="Stielow B."/>
            <person name="Szollosi G."/>
            <person name="Zifcakova L."/>
            <person name="Stursova M."/>
            <person name="Spatafora J.W."/>
            <person name="Tedersoo L."/>
            <person name="Vaario L.-M."/>
            <person name="Yamada A."/>
            <person name="Yan M."/>
            <person name="Wang P."/>
            <person name="Xu J."/>
            <person name="Bruns T."/>
            <person name="Baldrian P."/>
            <person name="Vilgalys R."/>
            <person name="Henrissat B."/>
            <person name="Grigoriev I.V."/>
            <person name="Hibbett D."/>
            <person name="Nagy L.G."/>
            <person name="Martin F.M."/>
        </authorList>
    </citation>
    <scope>NUCLEOTIDE SEQUENCE</scope>
    <source>
        <strain evidence="1">P2</strain>
    </source>
</reference>
<dbReference type="EMBL" id="MU117985">
    <property type="protein sequence ID" value="KAF9650425.1"/>
    <property type="molecule type" value="Genomic_DNA"/>
</dbReference>